<dbReference type="Proteomes" id="UP000321899">
    <property type="component" value="Unassembled WGS sequence"/>
</dbReference>
<evidence type="ECO:0000313" key="2">
    <source>
        <dbReference type="EMBL" id="TYT75806.1"/>
    </source>
</evidence>
<comment type="caution">
    <text evidence="2">The sequence shown here is derived from an EMBL/GenBank/DDBJ whole genome shotgun (WGS) entry which is preliminary data.</text>
</comment>
<reference evidence="2 3" key="1">
    <citation type="submission" date="2019-06" db="EMBL/GenBank/DDBJ databases">
        <title>Desulfobotulus mexicanus sp. nov., a novel sulfate-reducing bacterium isolated from the sediment of an alkaline crater lake in Mexico.</title>
        <authorList>
            <person name="Hirschler-Rea A."/>
        </authorList>
    </citation>
    <scope>NUCLEOTIDE SEQUENCE [LARGE SCALE GENOMIC DNA]</scope>
    <source>
        <strain evidence="2 3">PAR22N</strain>
    </source>
</reference>
<keyword evidence="2" id="KW-0808">Transferase</keyword>
<proteinExistence type="predicted"/>
<sequence>MDTLNSSLFKRIISPSATGNGAFVVHKMLQGGIPDYRVIPYSPYRTLFPPSLFTPGRNEHADIIHTTADYGCFHARKNIPLVLTFHGFSLDRFLRPYSTFFQSIHCQTDLKYFTKLSVLRADAITAVSHFTADLVKKKMSIQAGQRIKDDYEDFVSV</sequence>
<dbReference type="Pfam" id="PF13439">
    <property type="entry name" value="Glyco_transf_4"/>
    <property type="match status" value="1"/>
</dbReference>
<gene>
    <name evidence="2" type="ORF">FIM25_02560</name>
</gene>
<dbReference type="AlphaFoldDB" id="A0A5Q4VFY5"/>
<dbReference type="EMBL" id="VDMB01000002">
    <property type="protein sequence ID" value="TYT75806.1"/>
    <property type="molecule type" value="Genomic_DNA"/>
</dbReference>
<name>A0A5Q4VFY5_9BACT</name>
<evidence type="ECO:0000313" key="3">
    <source>
        <dbReference type="Proteomes" id="UP000321899"/>
    </source>
</evidence>
<dbReference type="Gene3D" id="3.40.50.2000">
    <property type="entry name" value="Glycogen Phosphorylase B"/>
    <property type="match status" value="1"/>
</dbReference>
<protein>
    <submittedName>
        <fullName evidence="2">Glycosyltransferase</fullName>
    </submittedName>
</protein>
<dbReference type="RefSeq" id="WP_139445984.1">
    <property type="nucleotide sequence ID" value="NZ_VDMB01000002.1"/>
</dbReference>
<accession>A0A5Q4VFY5</accession>
<dbReference type="InterPro" id="IPR028098">
    <property type="entry name" value="Glyco_trans_4-like_N"/>
</dbReference>
<dbReference type="OrthoDB" id="9802525at2"/>
<organism evidence="2 3">
    <name type="scientific">Desulfobotulus mexicanus</name>
    <dbReference type="NCBI Taxonomy" id="2586642"/>
    <lineage>
        <taxon>Bacteria</taxon>
        <taxon>Pseudomonadati</taxon>
        <taxon>Thermodesulfobacteriota</taxon>
        <taxon>Desulfobacteria</taxon>
        <taxon>Desulfobacterales</taxon>
        <taxon>Desulfobacteraceae</taxon>
        <taxon>Desulfobotulus</taxon>
    </lineage>
</organism>
<dbReference type="GO" id="GO:0016757">
    <property type="term" value="F:glycosyltransferase activity"/>
    <property type="evidence" value="ECO:0007669"/>
    <property type="project" value="UniProtKB-ARBA"/>
</dbReference>
<evidence type="ECO:0000259" key="1">
    <source>
        <dbReference type="Pfam" id="PF13439"/>
    </source>
</evidence>
<feature type="domain" description="Glycosyltransferase subfamily 4-like N-terminal" evidence="1">
    <location>
        <begin position="26"/>
        <end position="143"/>
    </location>
</feature>
<dbReference type="SUPFAM" id="SSF53756">
    <property type="entry name" value="UDP-Glycosyltransferase/glycogen phosphorylase"/>
    <property type="match status" value="1"/>
</dbReference>
<keyword evidence="3" id="KW-1185">Reference proteome</keyword>